<name>A0ABR3QNC3_9PLEO</name>
<sequence>MADQRGTVPPCDASPKSTLQPPPPPPPPVYSRWRTAAHLYLPFVTVGLFMTFGSPFETTEANLLCVVLSAIPTNWLGSFFYPNDRPEPTPEQAVRFSRKSDIYRAAILFTYRWLFGTPFDLMLFIKDFLMSYTIGSVIGERPAGTKQRRSAFATCLPWVIGSSVLVYIAPSFLEFWLMVLDRVLWRTAYIALVDDIIGVLARPNLETWKGKVVLVLTQAFTITFTCWMLLRWKRDLILALQLSELQKDSEYKAAIETLIGGKLPGEVDFDASVADIEDDGDRFLV</sequence>
<feature type="region of interest" description="Disordered" evidence="1">
    <location>
        <begin position="1"/>
        <end position="27"/>
    </location>
</feature>
<feature type="transmembrane region" description="Helical" evidence="2">
    <location>
        <begin position="102"/>
        <end position="125"/>
    </location>
</feature>
<protein>
    <submittedName>
        <fullName evidence="3">Uncharacterized protein</fullName>
    </submittedName>
</protein>
<evidence type="ECO:0000313" key="3">
    <source>
        <dbReference type="EMBL" id="KAL1593610.1"/>
    </source>
</evidence>
<keyword evidence="4" id="KW-1185">Reference proteome</keyword>
<keyword evidence="2" id="KW-0812">Transmembrane</keyword>
<dbReference type="EMBL" id="JAKIXB020000039">
    <property type="protein sequence ID" value="KAL1593610.1"/>
    <property type="molecule type" value="Genomic_DNA"/>
</dbReference>
<gene>
    <name evidence="3" type="ORF">SLS59_009124</name>
</gene>
<feature type="transmembrane region" description="Helical" evidence="2">
    <location>
        <begin position="37"/>
        <end position="56"/>
    </location>
</feature>
<feature type="transmembrane region" description="Helical" evidence="2">
    <location>
        <begin position="151"/>
        <end position="173"/>
    </location>
</feature>
<evidence type="ECO:0000256" key="1">
    <source>
        <dbReference type="SAM" id="MobiDB-lite"/>
    </source>
</evidence>
<evidence type="ECO:0000256" key="2">
    <source>
        <dbReference type="SAM" id="Phobius"/>
    </source>
</evidence>
<evidence type="ECO:0000313" key="4">
    <source>
        <dbReference type="Proteomes" id="UP001521222"/>
    </source>
</evidence>
<proteinExistence type="predicted"/>
<keyword evidence="2" id="KW-0472">Membrane</keyword>
<keyword evidence="2" id="KW-1133">Transmembrane helix</keyword>
<feature type="transmembrane region" description="Helical" evidence="2">
    <location>
        <begin position="63"/>
        <end position="82"/>
    </location>
</feature>
<organism evidence="3 4">
    <name type="scientific">Nothophoma quercina</name>
    <dbReference type="NCBI Taxonomy" id="749835"/>
    <lineage>
        <taxon>Eukaryota</taxon>
        <taxon>Fungi</taxon>
        <taxon>Dikarya</taxon>
        <taxon>Ascomycota</taxon>
        <taxon>Pezizomycotina</taxon>
        <taxon>Dothideomycetes</taxon>
        <taxon>Pleosporomycetidae</taxon>
        <taxon>Pleosporales</taxon>
        <taxon>Pleosporineae</taxon>
        <taxon>Didymellaceae</taxon>
        <taxon>Nothophoma</taxon>
    </lineage>
</organism>
<accession>A0ABR3QNC3</accession>
<reference evidence="3 4" key="1">
    <citation type="submission" date="2024-02" db="EMBL/GenBank/DDBJ databases">
        <title>De novo assembly and annotation of 12 fungi associated with fruit tree decline syndrome in Ontario, Canada.</title>
        <authorList>
            <person name="Sulman M."/>
            <person name="Ellouze W."/>
            <person name="Ilyukhin E."/>
        </authorList>
    </citation>
    <scope>NUCLEOTIDE SEQUENCE [LARGE SCALE GENOMIC DNA]</scope>
    <source>
        <strain evidence="3 4">M97-236</strain>
    </source>
</reference>
<dbReference type="Proteomes" id="UP001521222">
    <property type="component" value="Unassembled WGS sequence"/>
</dbReference>
<feature type="transmembrane region" description="Helical" evidence="2">
    <location>
        <begin position="212"/>
        <end position="230"/>
    </location>
</feature>
<comment type="caution">
    <text evidence="3">The sequence shown here is derived from an EMBL/GenBank/DDBJ whole genome shotgun (WGS) entry which is preliminary data.</text>
</comment>